<evidence type="ECO:0000313" key="1">
    <source>
        <dbReference type="EMBL" id="KAE8971963.1"/>
    </source>
</evidence>
<sequence>MMYCPARFLRFLLRHSTSSTAWVLCPGGCAAAPRRRFCLLAVGAEAPGACAAHTTACRVATSLPTGAASSSCNCAVKSAAACSSNSDDW</sequence>
<accession>A0A6A3HVH6</accession>
<dbReference type="Proteomes" id="UP000435112">
    <property type="component" value="Unassembled WGS sequence"/>
</dbReference>
<dbReference type="AlphaFoldDB" id="A0A6A3HVH6"/>
<protein>
    <submittedName>
        <fullName evidence="1">Uncharacterized protein</fullName>
    </submittedName>
</protein>
<name>A0A6A3HVH6_9STRA</name>
<organism evidence="1 2">
    <name type="scientific">Phytophthora rubi</name>
    <dbReference type="NCBI Taxonomy" id="129364"/>
    <lineage>
        <taxon>Eukaryota</taxon>
        <taxon>Sar</taxon>
        <taxon>Stramenopiles</taxon>
        <taxon>Oomycota</taxon>
        <taxon>Peronosporomycetes</taxon>
        <taxon>Peronosporales</taxon>
        <taxon>Peronosporaceae</taxon>
        <taxon>Phytophthora</taxon>
    </lineage>
</organism>
<gene>
    <name evidence="1" type="ORF">PR002_g26657</name>
</gene>
<reference evidence="1 2" key="1">
    <citation type="submission" date="2018-09" db="EMBL/GenBank/DDBJ databases">
        <title>Genomic investigation of the strawberry pathogen Phytophthora fragariae indicates pathogenicity is determined by transcriptional variation in three key races.</title>
        <authorList>
            <person name="Adams T.M."/>
            <person name="Armitage A.D."/>
            <person name="Sobczyk M.K."/>
            <person name="Bates H.J."/>
            <person name="Dunwell J.M."/>
            <person name="Nellist C.F."/>
            <person name="Harrison R.J."/>
        </authorList>
    </citation>
    <scope>NUCLEOTIDE SEQUENCE [LARGE SCALE GENOMIC DNA]</scope>
    <source>
        <strain evidence="1 2">SCRP324</strain>
    </source>
</reference>
<dbReference type="EMBL" id="QXFU01003903">
    <property type="protein sequence ID" value="KAE8971963.1"/>
    <property type="molecule type" value="Genomic_DNA"/>
</dbReference>
<proteinExistence type="predicted"/>
<evidence type="ECO:0000313" key="2">
    <source>
        <dbReference type="Proteomes" id="UP000435112"/>
    </source>
</evidence>
<comment type="caution">
    <text evidence="1">The sequence shown here is derived from an EMBL/GenBank/DDBJ whole genome shotgun (WGS) entry which is preliminary data.</text>
</comment>